<evidence type="ECO:0000256" key="1">
    <source>
        <dbReference type="ARBA" id="ARBA00022473"/>
    </source>
</evidence>
<dbReference type="GO" id="GO:0005634">
    <property type="term" value="C:nucleus"/>
    <property type="evidence" value="ECO:0007669"/>
    <property type="project" value="TreeGrafter"/>
</dbReference>
<keyword evidence="5" id="KW-0539">Nucleus</keyword>
<feature type="region of interest" description="Disordered" evidence="6">
    <location>
        <begin position="1"/>
        <end position="36"/>
    </location>
</feature>
<evidence type="ECO:0000256" key="3">
    <source>
        <dbReference type="ARBA" id="ARBA00023125"/>
    </source>
</evidence>
<proteinExistence type="predicted"/>
<dbReference type="CTD" id="41105"/>
<evidence type="ECO:0000313" key="8">
    <source>
        <dbReference type="Proteomes" id="UP000504634"/>
    </source>
</evidence>
<dbReference type="AlphaFoldDB" id="A0A6J2SZQ4"/>
<keyword evidence="4" id="KW-0804">Transcription</keyword>
<dbReference type="PANTHER" id="PTHR20937:SF3">
    <property type="entry name" value="IP14615P"/>
    <property type="match status" value="1"/>
</dbReference>
<dbReference type="SUPFAM" id="SSF47459">
    <property type="entry name" value="HLH, helix-loop-helix DNA-binding domain"/>
    <property type="match status" value="1"/>
</dbReference>
<keyword evidence="1" id="KW-0217">Developmental protein</keyword>
<dbReference type="GO" id="GO:0000978">
    <property type="term" value="F:RNA polymerase II cis-regulatory region sequence-specific DNA binding"/>
    <property type="evidence" value="ECO:0007669"/>
    <property type="project" value="TreeGrafter"/>
</dbReference>
<protein>
    <submittedName>
        <fullName evidence="9">Uncharacterized protein LOC115620301</fullName>
    </submittedName>
</protein>
<dbReference type="GO" id="GO:0000981">
    <property type="term" value="F:DNA-binding transcription factor activity, RNA polymerase II-specific"/>
    <property type="evidence" value="ECO:0007669"/>
    <property type="project" value="TreeGrafter"/>
</dbReference>
<feature type="compositionally biased region" description="Low complexity" evidence="6">
    <location>
        <begin position="22"/>
        <end position="31"/>
    </location>
</feature>
<dbReference type="InterPro" id="IPR036638">
    <property type="entry name" value="HLH_DNA-bd_sf"/>
</dbReference>
<dbReference type="Pfam" id="PF00010">
    <property type="entry name" value="HLH"/>
    <property type="match status" value="1"/>
</dbReference>
<dbReference type="GO" id="GO:0001707">
    <property type="term" value="P:mesoderm formation"/>
    <property type="evidence" value="ECO:0007669"/>
    <property type="project" value="TreeGrafter"/>
</dbReference>
<evidence type="ECO:0000313" key="9">
    <source>
        <dbReference type="RefSeq" id="XP_030369344.1"/>
    </source>
</evidence>
<evidence type="ECO:0000256" key="5">
    <source>
        <dbReference type="ARBA" id="ARBA00023242"/>
    </source>
</evidence>
<dbReference type="Proteomes" id="UP000504634">
    <property type="component" value="Unplaced"/>
</dbReference>
<evidence type="ECO:0000256" key="6">
    <source>
        <dbReference type="SAM" id="MobiDB-lite"/>
    </source>
</evidence>
<dbReference type="CDD" id="cd11390">
    <property type="entry name" value="bHLH_TS"/>
    <property type="match status" value="1"/>
</dbReference>
<dbReference type="PROSITE" id="PS50888">
    <property type="entry name" value="BHLH"/>
    <property type="match status" value="1"/>
</dbReference>
<dbReference type="Gene3D" id="4.10.280.10">
    <property type="entry name" value="Helix-loop-helix DNA-binding domain"/>
    <property type="match status" value="1"/>
</dbReference>
<keyword evidence="2" id="KW-0805">Transcription regulation</keyword>
<dbReference type="InterPro" id="IPR040259">
    <property type="entry name" value="Mesogenin/MesP"/>
</dbReference>
<sequence>MSDQLLSAVSTEPPALIATPVPDDSYPSPSDTEQTEEPVLLELGAQPAVSVSYTLSTDHSSMLSYSPSQVSYSPTLLTGYEKSLQHPGNLSQMPSGAFSIPQPVSMWQTGGPTPVITSNNVVPVTLDIPLPIPVPKKRVELVPPPVFMTYGSGSAATEVLISKEQNPAWREKALQMEKDYRRTACDRERTRMRDMNRAFDLLRSKLPISKPNGKKYSKIESLRIAINYINHLQAMLRENHVSETELVTFKNTNSNPLHFETQNHLSGYDYDNGVLSVSTTIAPAQNSNGCCTWSGGSSSPNYELSAKDHWGA</sequence>
<accession>A0A6J2SZQ4</accession>
<keyword evidence="3" id="KW-0238">DNA-binding</keyword>
<evidence type="ECO:0000256" key="2">
    <source>
        <dbReference type="ARBA" id="ARBA00023015"/>
    </source>
</evidence>
<dbReference type="GO" id="GO:0046983">
    <property type="term" value="F:protein dimerization activity"/>
    <property type="evidence" value="ECO:0007669"/>
    <property type="project" value="InterPro"/>
</dbReference>
<evidence type="ECO:0000259" key="7">
    <source>
        <dbReference type="PROSITE" id="PS50888"/>
    </source>
</evidence>
<name>A0A6J2SZQ4_DROLE</name>
<dbReference type="InterPro" id="IPR011598">
    <property type="entry name" value="bHLH_dom"/>
</dbReference>
<dbReference type="SMART" id="SM00353">
    <property type="entry name" value="HLH"/>
    <property type="match status" value="1"/>
</dbReference>
<gene>
    <name evidence="9" type="primary">LOC115620301</name>
</gene>
<organism evidence="8 9">
    <name type="scientific">Drosophila lebanonensis</name>
    <name type="common">Fruit fly</name>
    <name type="synonym">Scaptodrosophila lebanonensis</name>
    <dbReference type="NCBI Taxonomy" id="7225"/>
    <lineage>
        <taxon>Eukaryota</taxon>
        <taxon>Metazoa</taxon>
        <taxon>Ecdysozoa</taxon>
        <taxon>Arthropoda</taxon>
        <taxon>Hexapoda</taxon>
        <taxon>Insecta</taxon>
        <taxon>Pterygota</taxon>
        <taxon>Neoptera</taxon>
        <taxon>Endopterygota</taxon>
        <taxon>Diptera</taxon>
        <taxon>Brachycera</taxon>
        <taxon>Muscomorpha</taxon>
        <taxon>Ephydroidea</taxon>
        <taxon>Drosophilidae</taxon>
        <taxon>Scaptodrosophila</taxon>
    </lineage>
</organism>
<feature type="compositionally biased region" description="Polar residues" evidence="6">
    <location>
        <begin position="1"/>
        <end position="10"/>
    </location>
</feature>
<reference evidence="9" key="1">
    <citation type="submission" date="2025-08" db="UniProtKB">
        <authorList>
            <consortium name="RefSeq"/>
        </authorList>
    </citation>
    <scope>IDENTIFICATION</scope>
    <source>
        <strain evidence="9">11010-0011.00</strain>
        <tissue evidence="9">Whole body</tissue>
    </source>
</reference>
<dbReference type="PANTHER" id="PTHR20937">
    <property type="entry name" value="IP14615P"/>
    <property type="match status" value="1"/>
</dbReference>
<evidence type="ECO:0000256" key="4">
    <source>
        <dbReference type="ARBA" id="ARBA00023163"/>
    </source>
</evidence>
<feature type="domain" description="BHLH" evidence="7">
    <location>
        <begin position="179"/>
        <end position="232"/>
    </location>
</feature>
<dbReference type="OrthoDB" id="9946827at2759"/>
<dbReference type="GeneID" id="115620301"/>
<keyword evidence="8" id="KW-1185">Reference proteome</keyword>
<dbReference type="RefSeq" id="XP_030369344.1">
    <property type="nucleotide sequence ID" value="XM_030513484.1"/>
</dbReference>
<dbReference type="FunFam" id="4.10.280.10:FF:000090">
    <property type="entry name" value="Salivary gland-expressed bHLH"/>
    <property type="match status" value="1"/>
</dbReference>